<gene>
    <name evidence="3" type="ORF">BKD30_13830</name>
</gene>
<dbReference type="NCBIfam" id="NF007353">
    <property type="entry name" value="PRK09848.1"/>
    <property type="match status" value="1"/>
</dbReference>
<sequence>MKQPSAAVPAAPIDAAHRPLPWWQVAGYGAGDAANNVAFTTTTMFLLVYYTDVAGISAAAAGTLLLVVRIFDAFADVFAGRVVDAAKVTRWGKFRPFIAFGSIPLLILAFLSFQVPAVGQSGMLVYAYLTYAGMGLAYSLVNIPYGSMAAAMTQVSGDRAKLAAARVVGATLVSAALGTFVSPLLKAGADLQGIFTTVLLVAIVIGFALYMVCFFTARERVQRPVARVSLRDSLRSVGRNKPLLLLMLSSVLFLSAFLALNTVQLFYIRDVLRAPGLFPVLALIQLVLTFAFVAVMPSLVRRFGKKTLYMAFAGLVVVGGLIVWLAPHSTPAVGFIGLVISLLGVLANNVVVFALEADTVEYGEWKTGVRSEGSIYAVFSFTRKCGQAIGGGIAGWGLALGGYVAGAAQQSDRALGGIQTTAGLVPAVLSLLALIVMLAYPLTDQVHADIVDEIRIRRETGRIPVVLEEQLERETGSHPGRQTPPDGSTR</sequence>
<dbReference type="InterPro" id="IPR001927">
    <property type="entry name" value="Na/Gal_symport"/>
</dbReference>
<dbReference type="GO" id="GO:0005886">
    <property type="term" value="C:plasma membrane"/>
    <property type="evidence" value="ECO:0007669"/>
    <property type="project" value="TreeGrafter"/>
</dbReference>
<evidence type="ECO:0000256" key="1">
    <source>
        <dbReference type="SAM" id="MobiDB-lite"/>
    </source>
</evidence>
<feature type="transmembrane region" description="Helical" evidence="2">
    <location>
        <begin position="97"/>
        <end position="117"/>
    </location>
</feature>
<organism evidence="3 4">
    <name type="scientific">Tersicoccus phoenicis</name>
    <dbReference type="NCBI Taxonomy" id="554083"/>
    <lineage>
        <taxon>Bacteria</taxon>
        <taxon>Bacillati</taxon>
        <taxon>Actinomycetota</taxon>
        <taxon>Actinomycetes</taxon>
        <taxon>Micrococcales</taxon>
        <taxon>Micrococcaceae</taxon>
        <taxon>Tersicoccus</taxon>
    </lineage>
</organism>
<keyword evidence="4" id="KW-1185">Reference proteome</keyword>
<feature type="transmembrane region" description="Helical" evidence="2">
    <location>
        <begin position="123"/>
        <end position="141"/>
    </location>
</feature>
<feature type="transmembrane region" description="Helical" evidence="2">
    <location>
        <begin position="332"/>
        <end position="355"/>
    </location>
</feature>
<comment type="caution">
    <text evidence="3">The sequence shown here is derived from an EMBL/GenBank/DDBJ whole genome shotgun (WGS) entry which is preliminary data.</text>
</comment>
<evidence type="ECO:0000313" key="4">
    <source>
        <dbReference type="Proteomes" id="UP000187085"/>
    </source>
</evidence>
<dbReference type="NCBIfam" id="TIGR00792">
    <property type="entry name" value="gph"/>
    <property type="match status" value="1"/>
</dbReference>
<feature type="transmembrane region" description="Helical" evidence="2">
    <location>
        <begin position="243"/>
        <end position="268"/>
    </location>
</feature>
<dbReference type="SUPFAM" id="SSF103473">
    <property type="entry name" value="MFS general substrate transporter"/>
    <property type="match status" value="1"/>
</dbReference>
<keyword evidence="2" id="KW-0812">Transmembrane</keyword>
<dbReference type="Pfam" id="PF13347">
    <property type="entry name" value="MFS_2"/>
    <property type="match status" value="1"/>
</dbReference>
<dbReference type="RefSeq" id="WP_076705516.1">
    <property type="nucleotide sequence ID" value="NZ_MRDE01000078.1"/>
</dbReference>
<dbReference type="PANTHER" id="PTHR11328">
    <property type="entry name" value="MAJOR FACILITATOR SUPERFAMILY DOMAIN-CONTAINING PROTEIN"/>
    <property type="match status" value="1"/>
</dbReference>
<dbReference type="OrthoDB" id="181905at2"/>
<feature type="transmembrane region" description="Helical" evidence="2">
    <location>
        <begin position="307"/>
        <end position="326"/>
    </location>
</feature>
<dbReference type="STRING" id="554083.BKD30_13830"/>
<dbReference type="Proteomes" id="UP000187085">
    <property type="component" value="Unassembled WGS sequence"/>
</dbReference>
<evidence type="ECO:0000313" key="3">
    <source>
        <dbReference type="EMBL" id="OMH23213.1"/>
    </source>
</evidence>
<dbReference type="InterPro" id="IPR039672">
    <property type="entry name" value="MFS_2"/>
</dbReference>
<accession>A0A1R1L6S6</accession>
<feature type="transmembrane region" description="Helical" evidence="2">
    <location>
        <begin position="423"/>
        <end position="442"/>
    </location>
</feature>
<proteinExistence type="predicted"/>
<protein>
    <submittedName>
        <fullName evidence="3">MFS transporter</fullName>
    </submittedName>
</protein>
<reference evidence="3 4" key="1">
    <citation type="submission" date="2016-12" db="EMBL/GenBank/DDBJ databases">
        <title>Draft genome of Tersicoccus phoenicis 1P05MA.</title>
        <authorList>
            <person name="Nakajima Y."/>
            <person name="Yoshizawa S."/>
            <person name="Nakamura K."/>
            <person name="Ogura Y."/>
            <person name="Hayashi T."/>
            <person name="Kogure K."/>
        </authorList>
    </citation>
    <scope>NUCLEOTIDE SEQUENCE [LARGE SCALE GENOMIC DNA]</scope>
    <source>
        <strain evidence="3 4">1p05MA</strain>
    </source>
</reference>
<feature type="transmembrane region" description="Helical" evidence="2">
    <location>
        <begin position="162"/>
        <end position="181"/>
    </location>
</feature>
<dbReference type="InterPro" id="IPR036259">
    <property type="entry name" value="MFS_trans_sf"/>
</dbReference>
<feature type="transmembrane region" description="Helical" evidence="2">
    <location>
        <begin position="280"/>
        <end position="300"/>
    </location>
</feature>
<feature type="transmembrane region" description="Helical" evidence="2">
    <location>
        <begin position="193"/>
        <end position="217"/>
    </location>
</feature>
<dbReference type="CDD" id="cd17332">
    <property type="entry name" value="MFS_MelB_like"/>
    <property type="match status" value="1"/>
</dbReference>
<keyword evidence="2" id="KW-0472">Membrane</keyword>
<dbReference type="PANTHER" id="PTHR11328:SF39">
    <property type="entry name" value="2,3-DIHYDROXYPROPANE-1-SULFONATE EXPORTER-RELATED"/>
    <property type="match status" value="1"/>
</dbReference>
<evidence type="ECO:0000256" key="2">
    <source>
        <dbReference type="SAM" id="Phobius"/>
    </source>
</evidence>
<feature type="transmembrane region" description="Helical" evidence="2">
    <location>
        <begin position="47"/>
        <end position="71"/>
    </location>
</feature>
<dbReference type="GO" id="GO:0008643">
    <property type="term" value="P:carbohydrate transport"/>
    <property type="evidence" value="ECO:0007669"/>
    <property type="project" value="InterPro"/>
</dbReference>
<name>A0A1R1L6S6_9MICC</name>
<feature type="region of interest" description="Disordered" evidence="1">
    <location>
        <begin position="470"/>
        <end position="490"/>
    </location>
</feature>
<keyword evidence="2" id="KW-1133">Transmembrane helix</keyword>
<dbReference type="GO" id="GO:0015293">
    <property type="term" value="F:symporter activity"/>
    <property type="evidence" value="ECO:0007669"/>
    <property type="project" value="InterPro"/>
</dbReference>
<dbReference type="GO" id="GO:0006814">
    <property type="term" value="P:sodium ion transport"/>
    <property type="evidence" value="ECO:0007669"/>
    <property type="project" value="InterPro"/>
</dbReference>
<dbReference type="Gene3D" id="1.20.1250.20">
    <property type="entry name" value="MFS general substrate transporter like domains"/>
    <property type="match status" value="2"/>
</dbReference>
<dbReference type="EMBL" id="MRDE01000078">
    <property type="protein sequence ID" value="OMH23213.1"/>
    <property type="molecule type" value="Genomic_DNA"/>
</dbReference>
<dbReference type="AlphaFoldDB" id="A0A1R1L6S6"/>